<evidence type="ECO:0000259" key="4">
    <source>
        <dbReference type="PROSITE" id="PS51194"/>
    </source>
</evidence>
<dbReference type="GO" id="GO:0003677">
    <property type="term" value="F:DNA binding"/>
    <property type="evidence" value="ECO:0007669"/>
    <property type="project" value="TreeGrafter"/>
</dbReference>
<dbReference type="SUPFAM" id="SSF52540">
    <property type="entry name" value="P-loop containing nucleoside triphosphate hydrolases"/>
    <property type="match status" value="1"/>
</dbReference>
<dbReference type="STRING" id="115783.SAMN02745119_00779"/>
<sequence>MTRIVLHPSNSEESQAFFLLDEKIRRWVWEQGWTVLRDAQERAVAPILAGDTDVIIAAATAAGKTEAAFLPICSKLLSKENQNSCVVYLSPLKALINDQFSRMEQLCERLDIAVHPWHGDISGSKKSRFLKKPNGILLITPESVESLFVNHGNAIPQLFENLLYIVVDELHSFIGSERGQQLQSLLHRIECAIKRKVPRIGLSATIGDMQLASQFLRPDGVSETEMIVSTTTGQELQLLLKGYLQKQPPLVLAGEAEADLQPDGSLLDIGDNLFKTLRGSSNLIFANSRNRVEFFADLLRKRCVEQQLPNEFWPHHGSLSKELREDAEAAIKDKSCPVSIVCTSTLEMGIDIGSVASIAQVGVPPSVASMRQRLGRSGRRDGAPAVLRMYIQEDALTEKSDLADCLRAGLVQTVAMVRLLLEKWYEPPPAGGLHLSTLVQQMLSLIAQCGGVTAVQAYNVLCKNGPFSLVGQQMFTAFLRNLGEQRLIMQASDGLLLHGQIGERIVNHYSFYTAFSTVEEYRLVSGDRTLGTLPIDRPVTEGSLLIFGGRRWLVEEVDSAKKVIVLKPSKGGAPPVFGGQAGWVHDRIRQEMFVVYSESHVPTFLDAKAKTLLAEARVNFSRFSLESKRIVTQGSTAHLFCWMGDRVLDTLAAMLRSKGIKATNEGIAIAVFNASPVEIQDALRVLLAEGKPDTYELARSVENKVCQKYDLFLSDDLLSRDYAASKLDAEGAYNALKNMLN</sequence>
<dbReference type="InterPro" id="IPR001650">
    <property type="entry name" value="Helicase_C-like"/>
</dbReference>
<dbReference type="OrthoDB" id="9815222at2"/>
<keyword evidence="6" id="KW-1185">Reference proteome</keyword>
<dbReference type="GO" id="GO:0016887">
    <property type="term" value="F:ATP hydrolysis activity"/>
    <property type="evidence" value="ECO:0007669"/>
    <property type="project" value="TreeGrafter"/>
</dbReference>
<evidence type="ECO:0000259" key="3">
    <source>
        <dbReference type="PROSITE" id="PS51192"/>
    </source>
</evidence>
<dbReference type="PROSITE" id="PS51192">
    <property type="entry name" value="HELICASE_ATP_BIND_1"/>
    <property type="match status" value="1"/>
</dbReference>
<evidence type="ECO:0000313" key="6">
    <source>
        <dbReference type="Proteomes" id="UP000190102"/>
    </source>
</evidence>
<proteinExistence type="predicted"/>
<dbReference type="Gene3D" id="3.40.50.300">
    <property type="entry name" value="P-loop containing nucleotide triphosphate hydrolases"/>
    <property type="match status" value="2"/>
</dbReference>
<dbReference type="GO" id="GO:0004386">
    <property type="term" value="F:helicase activity"/>
    <property type="evidence" value="ECO:0007669"/>
    <property type="project" value="UniProtKB-KW"/>
</dbReference>
<keyword evidence="1" id="KW-0547">Nucleotide-binding</keyword>
<dbReference type="SMART" id="SM00490">
    <property type="entry name" value="HELICc"/>
    <property type="match status" value="1"/>
</dbReference>
<evidence type="ECO:0000256" key="1">
    <source>
        <dbReference type="ARBA" id="ARBA00022741"/>
    </source>
</evidence>
<gene>
    <name evidence="5" type="ORF">SAMN02745119_00779</name>
</gene>
<reference evidence="6" key="1">
    <citation type="submission" date="2017-02" db="EMBL/GenBank/DDBJ databases">
        <authorList>
            <person name="Varghese N."/>
            <person name="Submissions S."/>
        </authorList>
    </citation>
    <scope>NUCLEOTIDE SEQUENCE [LARGE SCALE GENOMIC DNA]</scope>
    <source>
        <strain evidence="6">ATCC BAA-34</strain>
    </source>
</reference>
<dbReference type="InterPro" id="IPR011545">
    <property type="entry name" value="DEAD/DEAH_box_helicase_dom"/>
</dbReference>
<dbReference type="Proteomes" id="UP000190102">
    <property type="component" value="Unassembled WGS sequence"/>
</dbReference>
<keyword evidence="5" id="KW-0347">Helicase</keyword>
<dbReference type="SMART" id="SM00487">
    <property type="entry name" value="DEXDc"/>
    <property type="match status" value="1"/>
</dbReference>
<dbReference type="AlphaFoldDB" id="A0A1T4L5Y9"/>
<evidence type="ECO:0000256" key="2">
    <source>
        <dbReference type="ARBA" id="ARBA00022840"/>
    </source>
</evidence>
<dbReference type="Pfam" id="PF00270">
    <property type="entry name" value="DEAD"/>
    <property type="match status" value="1"/>
</dbReference>
<feature type="domain" description="Helicase ATP-binding" evidence="3">
    <location>
        <begin position="45"/>
        <end position="224"/>
    </location>
</feature>
<protein>
    <submittedName>
        <fullName evidence="5">ATP-dependent helicase Lhr and Lhr-like helicase</fullName>
    </submittedName>
</protein>
<keyword evidence="2" id="KW-0067">ATP-binding</keyword>
<feature type="domain" description="Helicase C-terminal" evidence="4">
    <location>
        <begin position="268"/>
        <end position="422"/>
    </location>
</feature>
<keyword evidence="5" id="KW-0378">Hydrolase</keyword>
<dbReference type="PANTHER" id="PTHR47962">
    <property type="entry name" value="ATP-DEPENDENT HELICASE LHR-RELATED-RELATED"/>
    <property type="match status" value="1"/>
</dbReference>
<name>A0A1T4L5Y9_9BACT</name>
<dbReference type="PROSITE" id="PS51194">
    <property type="entry name" value="HELICASE_CTER"/>
    <property type="match status" value="1"/>
</dbReference>
<dbReference type="InterPro" id="IPR052511">
    <property type="entry name" value="ATP-dep_Helicase"/>
</dbReference>
<dbReference type="InterPro" id="IPR014001">
    <property type="entry name" value="Helicase_ATP-bd"/>
</dbReference>
<accession>A0A1T4L5Y9</accession>
<dbReference type="InterPro" id="IPR027417">
    <property type="entry name" value="P-loop_NTPase"/>
</dbReference>
<evidence type="ECO:0000313" key="5">
    <source>
        <dbReference type="EMBL" id="SJZ49960.1"/>
    </source>
</evidence>
<dbReference type="GO" id="GO:0005524">
    <property type="term" value="F:ATP binding"/>
    <property type="evidence" value="ECO:0007669"/>
    <property type="project" value="UniProtKB-KW"/>
</dbReference>
<dbReference type="Pfam" id="PF00271">
    <property type="entry name" value="Helicase_C"/>
    <property type="match status" value="1"/>
</dbReference>
<dbReference type="EMBL" id="FUWR01000002">
    <property type="protein sequence ID" value="SJZ49960.1"/>
    <property type="molecule type" value="Genomic_DNA"/>
</dbReference>
<organism evidence="5 6">
    <name type="scientific">Trichlorobacter thiogenes</name>
    <dbReference type="NCBI Taxonomy" id="115783"/>
    <lineage>
        <taxon>Bacteria</taxon>
        <taxon>Pseudomonadati</taxon>
        <taxon>Thermodesulfobacteriota</taxon>
        <taxon>Desulfuromonadia</taxon>
        <taxon>Geobacterales</taxon>
        <taxon>Geobacteraceae</taxon>
        <taxon>Trichlorobacter</taxon>
    </lineage>
</organism>
<dbReference type="PANTHER" id="PTHR47962:SF5">
    <property type="entry name" value="ATP-DEPENDENT HELICASE LHR-RELATED"/>
    <property type="match status" value="1"/>
</dbReference>